<organism evidence="1">
    <name type="scientific">bioreactor metagenome</name>
    <dbReference type="NCBI Taxonomy" id="1076179"/>
    <lineage>
        <taxon>unclassified sequences</taxon>
        <taxon>metagenomes</taxon>
        <taxon>ecological metagenomes</taxon>
    </lineage>
</organism>
<protein>
    <submittedName>
        <fullName evidence="1">Uncharacterized protein</fullName>
    </submittedName>
</protein>
<dbReference type="AlphaFoldDB" id="A0A645DS32"/>
<evidence type="ECO:0000313" key="1">
    <source>
        <dbReference type="EMBL" id="MPM92136.1"/>
    </source>
</evidence>
<reference evidence="1" key="1">
    <citation type="submission" date="2019-08" db="EMBL/GenBank/DDBJ databases">
        <authorList>
            <person name="Kucharzyk K."/>
            <person name="Murdoch R.W."/>
            <person name="Higgins S."/>
            <person name="Loffler F."/>
        </authorList>
    </citation>
    <scope>NUCLEOTIDE SEQUENCE</scope>
</reference>
<gene>
    <name evidence="1" type="ORF">SDC9_139271</name>
</gene>
<accession>A0A645DS32</accession>
<sequence length="78" mass="8936">MTIRTNRIIQAALIIAQQCQRLVRQTVEFRSLHRSVGLPKGSGHRDAMLIEEHAADLQIGLIINRGQLRFMDIIKINF</sequence>
<dbReference type="EMBL" id="VSSQ01039122">
    <property type="protein sequence ID" value="MPM92136.1"/>
    <property type="molecule type" value="Genomic_DNA"/>
</dbReference>
<comment type="caution">
    <text evidence="1">The sequence shown here is derived from an EMBL/GenBank/DDBJ whole genome shotgun (WGS) entry which is preliminary data.</text>
</comment>
<proteinExistence type="predicted"/>
<name>A0A645DS32_9ZZZZ</name>